<keyword evidence="3" id="KW-1185">Reference proteome</keyword>
<gene>
    <name evidence="2" type="ORF">CSSPJE1EN1_LOCUS16850</name>
</gene>
<proteinExistence type="predicted"/>
<evidence type="ECO:0000256" key="1">
    <source>
        <dbReference type="SAM" id="MobiDB-lite"/>
    </source>
</evidence>
<feature type="region of interest" description="Disordered" evidence="1">
    <location>
        <begin position="1"/>
        <end position="48"/>
    </location>
</feature>
<dbReference type="Proteomes" id="UP001497444">
    <property type="component" value="Chromosome 4"/>
</dbReference>
<evidence type="ECO:0000313" key="2">
    <source>
        <dbReference type="EMBL" id="CAK9271372.1"/>
    </source>
</evidence>
<dbReference type="Pfam" id="PF14822">
    <property type="entry name" value="Vasohibin"/>
    <property type="match status" value="1"/>
</dbReference>
<feature type="region of interest" description="Disordered" evidence="1">
    <location>
        <begin position="316"/>
        <end position="339"/>
    </location>
</feature>
<dbReference type="InterPro" id="IPR028131">
    <property type="entry name" value="VASH1"/>
</dbReference>
<name>A0ABP0WX19_9BRYO</name>
<reference evidence="2" key="1">
    <citation type="submission" date="2024-02" db="EMBL/GenBank/DDBJ databases">
        <authorList>
            <consortium name="ELIXIR-Norway"/>
            <consortium name="Elixir Norway"/>
        </authorList>
    </citation>
    <scope>NUCLEOTIDE SEQUENCE</scope>
</reference>
<evidence type="ECO:0000313" key="3">
    <source>
        <dbReference type="Proteomes" id="UP001497444"/>
    </source>
</evidence>
<accession>A0ABP0WX19</accession>
<dbReference type="PANTHER" id="PTHR15750">
    <property type="entry name" value="VASOHIBIN-1-LIKE ISOFORM X2"/>
    <property type="match status" value="1"/>
</dbReference>
<feature type="compositionally biased region" description="Basic and acidic residues" evidence="1">
    <location>
        <begin position="1"/>
        <end position="16"/>
    </location>
</feature>
<organism evidence="2 3">
    <name type="scientific">Sphagnum jensenii</name>
    <dbReference type="NCBI Taxonomy" id="128206"/>
    <lineage>
        <taxon>Eukaryota</taxon>
        <taxon>Viridiplantae</taxon>
        <taxon>Streptophyta</taxon>
        <taxon>Embryophyta</taxon>
        <taxon>Bryophyta</taxon>
        <taxon>Sphagnophytina</taxon>
        <taxon>Sphagnopsida</taxon>
        <taxon>Sphagnales</taxon>
        <taxon>Sphagnaceae</taxon>
        <taxon>Sphagnum</taxon>
    </lineage>
</organism>
<feature type="compositionally biased region" description="Low complexity" evidence="1">
    <location>
        <begin position="316"/>
        <end position="329"/>
    </location>
</feature>
<protein>
    <recommendedName>
        <fullName evidence="4">Vasohibin-2</fullName>
    </recommendedName>
</protein>
<dbReference type="PANTHER" id="PTHR15750:SF2">
    <property type="entry name" value="VASOHIBIN"/>
    <property type="match status" value="1"/>
</dbReference>
<evidence type="ECO:0008006" key="4">
    <source>
        <dbReference type="Google" id="ProtNLM"/>
    </source>
</evidence>
<dbReference type="EMBL" id="OZ020099">
    <property type="protein sequence ID" value="CAK9271372.1"/>
    <property type="molecule type" value="Genomic_DNA"/>
</dbReference>
<sequence length="434" mass="48521">MEHNSSRKAKVAEETVPRLPVIMEEGQEQLTPADEAAREASCSQSTKPRLPENFNNLLVRPRLKAVKQFIGSFHYRHTAHTNFNAQKLRPLARIMDTARMIVYAPQPIKCVEAVFLALYLTAGLPEVERIPLGFKTEIGGQVYQHIVLLVQHNGKFGAFGISRCPNLMNKDLTFDSISSIVENFKIAYEDQKHTVLKIRVGLPVEHSIVSTNFVCWCHLALNLRVQSWPQCVDALETHAAKGKRLWDLWLLAGKGEDPNRKSITRKAPLNTFFGSDWSKKKKIIATPETSPQRMSLSKVQVESDIVAPYPTTVGNSKFRQSKSSSSAVVEGKKSESKMMSRTTLRNKLKLLRNLEQTLAVKRSFLKSTRSCKGTSAHLSSSKNVTPAPKLAARRKLAMIKCNSLAPTFARIRTRRSSVDCLPTNHKGSGSLIHS</sequence>